<feature type="region of interest" description="Disordered" evidence="1">
    <location>
        <begin position="115"/>
        <end position="134"/>
    </location>
</feature>
<proteinExistence type="predicted"/>
<evidence type="ECO:0000256" key="1">
    <source>
        <dbReference type="SAM" id="MobiDB-lite"/>
    </source>
</evidence>
<comment type="caution">
    <text evidence="2">The sequence shown here is derived from an EMBL/GenBank/DDBJ whole genome shotgun (WGS) entry which is preliminary data.</text>
</comment>
<dbReference type="Proteomes" id="UP001177670">
    <property type="component" value="Unassembled WGS sequence"/>
</dbReference>
<dbReference type="AlphaFoldDB" id="A0AA40G7F8"/>
<evidence type="ECO:0000313" key="3">
    <source>
        <dbReference type="Proteomes" id="UP001177670"/>
    </source>
</evidence>
<protein>
    <submittedName>
        <fullName evidence="2">Uncharacterized protein</fullName>
    </submittedName>
</protein>
<feature type="region of interest" description="Disordered" evidence="1">
    <location>
        <begin position="140"/>
        <end position="173"/>
    </location>
</feature>
<name>A0AA40G7F8_9HYME</name>
<keyword evidence="3" id="KW-1185">Reference proteome</keyword>
<accession>A0AA40G7F8</accession>
<dbReference type="EMBL" id="JAHYIQ010000004">
    <property type="protein sequence ID" value="KAK1132502.1"/>
    <property type="molecule type" value="Genomic_DNA"/>
</dbReference>
<gene>
    <name evidence="2" type="ORF">K0M31_013885</name>
</gene>
<sequence>MLGYSERRNKSSLNYENSVSKLLVKALVRLAIAKILFYIFKPARDIPDSRTCIPPPSAYSFTHPNSPNSRTDLSHLPLPVPIYRSDVYHFKEGRGHSFDRAGRYTGGIVGGCEEPSGDYWQEQRDPTRNGNVTEKSLSAFEQNAGERREQESCRLVQDRIGTPSLEETEGRSGEGIGAIGFAAFADGSRLNTAG</sequence>
<evidence type="ECO:0000313" key="2">
    <source>
        <dbReference type="EMBL" id="KAK1132502.1"/>
    </source>
</evidence>
<reference evidence="2" key="1">
    <citation type="submission" date="2021-10" db="EMBL/GenBank/DDBJ databases">
        <title>Melipona bicolor Genome sequencing and assembly.</title>
        <authorList>
            <person name="Araujo N.S."/>
            <person name="Arias M.C."/>
        </authorList>
    </citation>
    <scope>NUCLEOTIDE SEQUENCE</scope>
    <source>
        <strain evidence="2">USP_2M_L1-L4_2017</strain>
        <tissue evidence="2">Whole body</tissue>
    </source>
</reference>
<organism evidence="2 3">
    <name type="scientific">Melipona bicolor</name>
    <dbReference type="NCBI Taxonomy" id="60889"/>
    <lineage>
        <taxon>Eukaryota</taxon>
        <taxon>Metazoa</taxon>
        <taxon>Ecdysozoa</taxon>
        <taxon>Arthropoda</taxon>
        <taxon>Hexapoda</taxon>
        <taxon>Insecta</taxon>
        <taxon>Pterygota</taxon>
        <taxon>Neoptera</taxon>
        <taxon>Endopterygota</taxon>
        <taxon>Hymenoptera</taxon>
        <taxon>Apocrita</taxon>
        <taxon>Aculeata</taxon>
        <taxon>Apoidea</taxon>
        <taxon>Anthophila</taxon>
        <taxon>Apidae</taxon>
        <taxon>Melipona</taxon>
    </lineage>
</organism>